<gene>
    <name evidence="8" type="ORF">HK12_10055</name>
</gene>
<evidence type="ECO:0008006" key="10">
    <source>
        <dbReference type="Google" id="ProtNLM"/>
    </source>
</evidence>
<dbReference type="Gene3D" id="1.10.443.10">
    <property type="entry name" value="Intergrase catalytic core"/>
    <property type="match status" value="1"/>
</dbReference>
<name>A0A251ZZI5_9PROT</name>
<dbReference type="Proteomes" id="UP000194639">
    <property type="component" value="Unassembled WGS sequence"/>
</dbReference>
<dbReference type="Gene3D" id="1.10.150.130">
    <property type="match status" value="1"/>
</dbReference>
<dbReference type="PROSITE" id="PS51898">
    <property type="entry name" value="TYR_RECOMBINASE"/>
    <property type="match status" value="1"/>
</dbReference>
<keyword evidence="3 5" id="KW-0238">DNA-binding</keyword>
<evidence type="ECO:0000259" key="7">
    <source>
        <dbReference type="PROSITE" id="PS51900"/>
    </source>
</evidence>
<evidence type="ECO:0000256" key="5">
    <source>
        <dbReference type="PROSITE-ProRule" id="PRU01248"/>
    </source>
</evidence>
<evidence type="ECO:0000313" key="8">
    <source>
        <dbReference type="EMBL" id="OUI80089.1"/>
    </source>
</evidence>
<comment type="caution">
    <text evidence="8">The sequence shown here is derived from an EMBL/GenBank/DDBJ whole genome shotgun (WGS) entry which is preliminary data.</text>
</comment>
<dbReference type="AlphaFoldDB" id="A0A251ZZI5"/>
<evidence type="ECO:0000256" key="2">
    <source>
        <dbReference type="ARBA" id="ARBA00022908"/>
    </source>
</evidence>
<evidence type="ECO:0000256" key="3">
    <source>
        <dbReference type="ARBA" id="ARBA00023125"/>
    </source>
</evidence>
<dbReference type="PANTHER" id="PTHR30349:SF41">
    <property type="entry name" value="INTEGRASE_RECOMBINASE PROTEIN MJ0367-RELATED"/>
    <property type="match status" value="1"/>
</dbReference>
<organism evidence="8 9">
    <name type="scientific">Acetobacter orientalis</name>
    <dbReference type="NCBI Taxonomy" id="146474"/>
    <lineage>
        <taxon>Bacteria</taxon>
        <taxon>Pseudomonadati</taxon>
        <taxon>Pseudomonadota</taxon>
        <taxon>Alphaproteobacteria</taxon>
        <taxon>Acetobacterales</taxon>
        <taxon>Acetobacteraceae</taxon>
        <taxon>Acetobacter</taxon>
    </lineage>
</organism>
<dbReference type="InterPro" id="IPR013762">
    <property type="entry name" value="Integrase-like_cat_sf"/>
</dbReference>
<keyword evidence="4" id="KW-0233">DNA recombination</keyword>
<sequence>MVRRCHTWYLRLRVPADLTPFAGQHIVRSLKTSDRTVARAKALGLASAFNGIWMELRQRLAEKLQAYFNREIPVEEMKAFVHEHASEIEAMPENVKKHFSDWLNVVMQRKTQEAQDVRESADMTATLADMWKQAKQQGMLEGMEKAISLGGLATQAPPAPSILSTSPANTECSEPWTNLIERFHDDNPGQTEKTRVSYRITFTQFQEIVGNKALNLLTKQDIKAYADWLKNKPSLRGGTLGHGTIVRHLGEVKFFLKWCVQSGLIEDKGFADVKARAKTQTEKLTRQEDVRRAFTNNELKQIFNSPLFSGYHSKHFKSRPGHQTKRLTDFWFICVLALTGARIGEISDVPAKLYDLEGIPCLDLRQTGTKTGNSPRLIPILPELRKIGFLHYVQKQAQAGLGLMQSRRGEVIKPESWSKRINRYLEDIGLTDKSLVAYSFRHTFRQALRTSDLNMEIINKIFGHETDSVGAGYGSNLSRGEAQAFLDKVKYPIFLDHLADKDGVFLK</sequence>
<evidence type="ECO:0000313" key="9">
    <source>
        <dbReference type="Proteomes" id="UP000194639"/>
    </source>
</evidence>
<dbReference type="InterPro" id="IPR046668">
    <property type="entry name" value="DUF6538"/>
</dbReference>
<dbReference type="InterPro" id="IPR011010">
    <property type="entry name" value="DNA_brk_join_enz"/>
</dbReference>
<dbReference type="EMBL" id="JOMO01000042">
    <property type="protein sequence ID" value="OUI80089.1"/>
    <property type="molecule type" value="Genomic_DNA"/>
</dbReference>
<comment type="similarity">
    <text evidence="1">Belongs to the 'phage' integrase family.</text>
</comment>
<dbReference type="GO" id="GO:0003677">
    <property type="term" value="F:DNA binding"/>
    <property type="evidence" value="ECO:0007669"/>
    <property type="project" value="UniProtKB-UniRule"/>
</dbReference>
<dbReference type="PROSITE" id="PS51900">
    <property type="entry name" value="CB"/>
    <property type="match status" value="1"/>
</dbReference>
<evidence type="ECO:0000259" key="6">
    <source>
        <dbReference type="PROSITE" id="PS51898"/>
    </source>
</evidence>
<evidence type="ECO:0000256" key="1">
    <source>
        <dbReference type="ARBA" id="ARBA00008857"/>
    </source>
</evidence>
<feature type="domain" description="Tyr recombinase" evidence="6">
    <location>
        <begin position="289"/>
        <end position="487"/>
    </location>
</feature>
<evidence type="ECO:0000256" key="4">
    <source>
        <dbReference type="ARBA" id="ARBA00023172"/>
    </source>
</evidence>
<protein>
    <recommendedName>
        <fullName evidence="10">Integrase</fullName>
    </recommendedName>
</protein>
<proteinExistence type="inferred from homology"/>
<dbReference type="GO" id="GO:0015074">
    <property type="term" value="P:DNA integration"/>
    <property type="evidence" value="ECO:0007669"/>
    <property type="project" value="UniProtKB-KW"/>
</dbReference>
<dbReference type="InterPro" id="IPR002104">
    <property type="entry name" value="Integrase_catalytic"/>
</dbReference>
<keyword evidence="2" id="KW-0229">DNA integration</keyword>
<feature type="domain" description="Core-binding (CB)" evidence="7">
    <location>
        <begin position="174"/>
        <end position="260"/>
    </location>
</feature>
<dbReference type="PANTHER" id="PTHR30349">
    <property type="entry name" value="PHAGE INTEGRASE-RELATED"/>
    <property type="match status" value="1"/>
</dbReference>
<dbReference type="InterPro" id="IPR050090">
    <property type="entry name" value="Tyrosine_recombinase_XerCD"/>
</dbReference>
<dbReference type="SUPFAM" id="SSF56349">
    <property type="entry name" value="DNA breaking-rejoining enzymes"/>
    <property type="match status" value="1"/>
</dbReference>
<dbReference type="Pfam" id="PF20172">
    <property type="entry name" value="DUF6538"/>
    <property type="match status" value="1"/>
</dbReference>
<reference evidence="8 9" key="1">
    <citation type="submission" date="2014-06" db="EMBL/GenBank/DDBJ databases">
        <authorList>
            <person name="Ju J."/>
            <person name="Zhang J."/>
        </authorList>
    </citation>
    <scope>NUCLEOTIDE SEQUENCE [LARGE SCALE GENOMIC DNA]</scope>
    <source>
        <strain evidence="8">DmW_045</strain>
    </source>
</reference>
<dbReference type="GO" id="GO:0006310">
    <property type="term" value="P:DNA recombination"/>
    <property type="evidence" value="ECO:0007669"/>
    <property type="project" value="UniProtKB-KW"/>
</dbReference>
<dbReference type="InterPro" id="IPR010998">
    <property type="entry name" value="Integrase_recombinase_N"/>
</dbReference>
<accession>A0A251ZZI5</accession>
<dbReference type="InterPro" id="IPR044068">
    <property type="entry name" value="CB"/>
</dbReference>